<evidence type="ECO:0000256" key="6">
    <source>
        <dbReference type="ARBA" id="ARBA00023242"/>
    </source>
</evidence>
<keyword evidence="4 7" id="KW-0863">Zinc-finger</keyword>
<keyword evidence="11" id="KW-1185">Reference proteome</keyword>
<evidence type="ECO:0000256" key="5">
    <source>
        <dbReference type="ARBA" id="ARBA00022833"/>
    </source>
</evidence>
<keyword evidence="2" id="KW-0479">Metal-binding</keyword>
<dbReference type="GO" id="GO:0005634">
    <property type="term" value="C:nucleus"/>
    <property type="evidence" value="ECO:0007669"/>
    <property type="project" value="UniProtKB-SubCell"/>
</dbReference>
<evidence type="ECO:0000259" key="9">
    <source>
        <dbReference type="PROSITE" id="PS50157"/>
    </source>
</evidence>
<evidence type="ECO:0000256" key="3">
    <source>
        <dbReference type="ARBA" id="ARBA00022737"/>
    </source>
</evidence>
<proteinExistence type="predicted"/>
<dbReference type="PROSITE" id="PS00028">
    <property type="entry name" value="ZINC_FINGER_C2H2_1"/>
    <property type="match status" value="1"/>
</dbReference>
<protein>
    <recommendedName>
        <fullName evidence="9">C2H2-type domain-containing protein</fullName>
    </recommendedName>
</protein>
<dbReference type="GO" id="GO:0000981">
    <property type="term" value="F:DNA-binding transcription factor activity, RNA polymerase II-specific"/>
    <property type="evidence" value="ECO:0007669"/>
    <property type="project" value="TreeGrafter"/>
</dbReference>
<dbReference type="PANTHER" id="PTHR24388">
    <property type="entry name" value="ZINC FINGER PROTEIN"/>
    <property type="match status" value="1"/>
</dbReference>
<dbReference type="PANTHER" id="PTHR24388:SF54">
    <property type="entry name" value="PROTEIN ESCARGOT"/>
    <property type="match status" value="1"/>
</dbReference>
<evidence type="ECO:0000256" key="8">
    <source>
        <dbReference type="SAM" id="MobiDB-lite"/>
    </source>
</evidence>
<comment type="caution">
    <text evidence="10">The sequence shown here is derived from an EMBL/GenBank/DDBJ whole genome shotgun (WGS) entry which is preliminary data.</text>
</comment>
<feature type="compositionally biased region" description="Polar residues" evidence="8">
    <location>
        <begin position="79"/>
        <end position="89"/>
    </location>
</feature>
<dbReference type="Pfam" id="PF24537">
    <property type="entry name" value="zf-C2H2_fungi"/>
    <property type="match status" value="1"/>
</dbReference>
<dbReference type="GO" id="GO:0008270">
    <property type="term" value="F:zinc ion binding"/>
    <property type="evidence" value="ECO:0007669"/>
    <property type="project" value="UniProtKB-KW"/>
</dbReference>
<evidence type="ECO:0000313" key="10">
    <source>
        <dbReference type="EMBL" id="KAH7316874.1"/>
    </source>
</evidence>
<dbReference type="InterPro" id="IPR050527">
    <property type="entry name" value="Snail/Krueppel_Znf"/>
</dbReference>
<dbReference type="EMBL" id="JAGPNK010000008">
    <property type="protein sequence ID" value="KAH7316874.1"/>
    <property type="molecule type" value="Genomic_DNA"/>
</dbReference>
<evidence type="ECO:0000256" key="4">
    <source>
        <dbReference type="ARBA" id="ARBA00022771"/>
    </source>
</evidence>
<dbReference type="Proteomes" id="UP000813444">
    <property type="component" value="Unassembled WGS sequence"/>
</dbReference>
<dbReference type="SUPFAM" id="SSF57667">
    <property type="entry name" value="beta-beta-alpha zinc fingers"/>
    <property type="match status" value="1"/>
</dbReference>
<dbReference type="AlphaFoldDB" id="A0A8K0WPV8"/>
<feature type="region of interest" description="Disordered" evidence="8">
    <location>
        <begin position="64"/>
        <end position="146"/>
    </location>
</feature>
<dbReference type="SMART" id="SM00355">
    <property type="entry name" value="ZnF_C2H2"/>
    <property type="match status" value="2"/>
</dbReference>
<sequence>MAMSDFKLLKHQWVARRVLKGSAWVLKEEWSQWTDSSARVKDHHGSYDLLALLFGIQVNATNTATGQKQQFKRRRRVSPENSVYQISQTPREDASGGNTTWPSFSGSAPEDNYESDGTNWNSPRHISGSQMEVSWTVPGARSRNRSQDSLRSLMENLDQLPDAQHGSPASVYSQSPTGSSQNLPLSRNNSAFPPVRHASHSRLRTSQQASLYCQCCPKHPMIFETLEALKKHESEKPYRCSFCGQYFRNRNEAERHTRSLHERRHSWSCWALVDYKNAFVETMSQLGEADDCGYCGKSFPRSGYLEGMQGKYATDCDWEQRQQHLQADHKHKECNIGKKFYRADHFRQHLKHSHAGLSGKWINLLENACMVEEERF</sequence>
<feature type="compositionally biased region" description="Polar residues" evidence="8">
    <location>
        <begin position="115"/>
        <end position="133"/>
    </location>
</feature>
<keyword evidence="6" id="KW-0539">Nucleus</keyword>
<dbReference type="InterPro" id="IPR057026">
    <property type="entry name" value="Znf-C2H2_ascomycetes"/>
</dbReference>
<feature type="domain" description="C2H2-type" evidence="9">
    <location>
        <begin position="238"/>
        <end position="266"/>
    </location>
</feature>
<evidence type="ECO:0000256" key="2">
    <source>
        <dbReference type="ARBA" id="ARBA00022723"/>
    </source>
</evidence>
<dbReference type="PROSITE" id="PS50157">
    <property type="entry name" value="ZINC_FINGER_C2H2_2"/>
    <property type="match status" value="1"/>
</dbReference>
<feature type="compositionally biased region" description="Polar residues" evidence="8">
    <location>
        <begin position="170"/>
        <end position="191"/>
    </location>
</feature>
<feature type="compositionally biased region" description="Polar residues" evidence="8">
    <location>
        <begin position="96"/>
        <end position="106"/>
    </location>
</feature>
<evidence type="ECO:0000256" key="1">
    <source>
        <dbReference type="ARBA" id="ARBA00004123"/>
    </source>
</evidence>
<dbReference type="Gene3D" id="3.30.160.60">
    <property type="entry name" value="Classic Zinc Finger"/>
    <property type="match status" value="1"/>
</dbReference>
<accession>A0A8K0WPV8</accession>
<reference evidence="10" key="1">
    <citation type="journal article" date="2021" name="Nat. Commun.">
        <title>Genetic determinants of endophytism in the Arabidopsis root mycobiome.</title>
        <authorList>
            <person name="Mesny F."/>
            <person name="Miyauchi S."/>
            <person name="Thiergart T."/>
            <person name="Pickel B."/>
            <person name="Atanasova L."/>
            <person name="Karlsson M."/>
            <person name="Huettel B."/>
            <person name="Barry K.W."/>
            <person name="Haridas S."/>
            <person name="Chen C."/>
            <person name="Bauer D."/>
            <person name="Andreopoulos W."/>
            <person name="Pangilinan J."/>
            <person name="LaButti K."/>
            <person name="Riley R."/>
            <person name="Lipzen A."/>
            <person name="Clum A."/>
            <person name="Drula E."/>
            <person name="Henrissat B."/>
            <person name="Kohler A."/>
            <person name="Grigoriev I.V."/>
            <person name="Martin F.M."/>
            <person name="Hacquard S."/>
        </authorList>
    </citation>
    <scope>NUCLEOTIDE SEQUENCE</scope>
    <source>
        <strain evidence="10">MPI-CAGE-CH-0235</strain>
    </source>
</reference>
<evidence type="ECO:0000313" key="11">
    <source>
        <dbReference type="Proteomes" id="UP000813444"/>
    </source>
</evidence>
<gene>
    <name evidence="10" type="ORF">B0I35DRAFT_264651</name>
</gene>
<evidence type="ECO:0000256" key="7">
    <source>
        <dbReference type="PROSITE-ProRule" id="PRU00042"/>
    </source>
</evidence>
<keyword evidence="3" id="KW-0677">Repeat</keyword>
<dbReference type="InterPro" id="IPR036236">
    <property type="entry name" value="Znf_C2H2_sf"/>
</dbReference>
<keyword evidence="5" id="KW-0862">Zinc</keyword>
<dbReference type="InterPro" id="IPR013087">
    <property type="entry name" value="Znf_C2H2_type"/>
</dbReference>
<feature type="region of interest" description="Disordered" evidence="8">
    <location>
        <begin position="160"/>
        <end position="200"/>
    </location>
</feature>
<comment type="subcellular location">
    <subcellularLocation>
        <location evidence="1">Nucleus</location>
    </subcellularLocation>
</comment>
<dbReference type="GO" id="GO:0000978">
    <property type="term" value="F:RNA polymerase II cis-regulatory region sequence-specific DNA binding"/>
    <property type="evidence" value="ECO:0007669"/>
    <property type="project" value="TreeGrafter"/>
</dbReference>
<name>A0A8K0WPV8_9HYPO</name>
<organism evidence="10 11">
    <name type="scientific">Stachybotrys elegans</name>
    <dbReference type="NCBI Taxonomy" id="80388"/>
    <lineage>
        <taxon>Eukaryota</taxon>
        <taxon>Fungi</taxon>
        <taxon>Dikarya</taxon>
        <taxon>Ascomycota</taxon>
        <taxon>Pezizomycotina</taxon>
        <taxon>Sordariomycetes</taxon>
        <taxon>Hypocreomycetidae</taxon>
        <taxon>Hypocreales</taxon>
        <taxon>Stachybotryaceae</taxon>
        <taxon>Stachybotrys</taxon>
    </lineage>
</organism>
<dbReference type="OrthoDB" id="3524154at2759"/>